<dbReference type="Proteomes" id="UP001595925">
    <property type="component" value="Unassembled WGS sequence"/>
</dbReference>
<name>A0ABD5QA34_9EURY</name>
<dbReference type="PANTHER" id="PTHR34236:SF1">
    <property type="entry name" value="DIMETHYL SULFOXIDE REDUCTASE TRANSCRIPTIONAL ACTIVATOR"/>
    <property type="match status" value="1"/>
</dbReference>
<keyword evidence="2" id="KW-0804">Transcription</keyword>
<dbReference type="InterPro" id="IPR011010">
    <property type="entry name" value="DNA_brk_join_enz"/>
</dbReference>
<protein>
    <submittedName>
        <fullName evidence="6">Bacterio-opsin activator domain-containing protein</fullName>
    </submittedName>
</protein>
<reference evidence="6 7" key="1">
    <citation type="journal article" date="2019" name="Int. J. Syst. Evol. Microbiol.">
        <title>The Global Catalogue of Microorganisms (GCM) 10K type strain sequencing project: providing services to taxonomists for standard genome sequencing and annotation.</title>
        <authorList>
            <consortium name="The Broad Institute Genomics Platform"/>
            <consortium name="The Broad Institute Genome Sequencing Center for Infectious Disease"/>
            <person name="Wu L."/>
            <person name="Ma J."/>
        </authorList>
    </citation>
    <scope>NUCLEOTIDE SEQUENCE [LARGE SCALE GENOMIC DNA]</scope>
    <source>
        <strain evidence="6 7">CGMCC 1.15824</strain>
    </source>
</reference>
<feature type="region of interest" description="Disordered" evidence="4">
    <location>
        <begin position="187"/>
        <end position="206"/>
    </location>
</feature>
<dbReference type="SUPFAM" id="SSF56349">
    <property type="entry name" value="DNA breaking-rejoining enzymes"/>
    <property type="match status" value="1"/>
</dbReference>
<keyword evidence="7" id="KW-1185">Reference proteome</keyword>
<proteinExistence type="predicted"/>
<evidence type="ECO:0000259" key="5">
    <source>
        <dbReference type="PROSITE" id="PS51898"/>
    </source>
</evidence>
<accession>A0ABD5QA34</accession>
<dbReference type="AlphaFoldDB" id="A0ABD5QA34"/>
<dbReference type="CDD" id="cd00397">
    <property type="entry name" value="DNA_BRE_C"/>
    <property type="match status" value="1"/>
</dbReference>
<evidence type="ECO:0000256" key="1">
    <source>
        <dbReference type="ARBA" id="ARBA00023015"/>
    </source>
</evidence>
<feature type="domain" description="Tyr recombinase" evidence="5">
    <location>
        <begin position="3"/>
        <end position="183"/>
    </location>
</feature>
<keyword evidence="3" id="KW-0233">DNA recombination</keyword>
<dbReference type="EMBL" id="JBHSJG010000005">
    <property type="protein sequence ID" value="MFC4986596.1"/>
    <property type="molecule type" value="Genomic_DNA"/>
</dbReference>
<dbReference type="InterPro" id="IPR002104">
    <property type="entry name" value="Integrase_catalytic"/>
</dbReference>
<gene>
    <name evidence="6" type="ORF">ACFPFO_02145</name>
</gene>
<dbReference type="InterPro" id="IPR007050">
    <property type="entry name" value="HTH_bacterioopsin"/>
</dbReference>
<dbReference type="Pfam" id="PF04967">
    <property type="entry name" value="HTH_10"/>
    <property type="match status" value="1"/>
</dbReference>
<dbReference type="GO" id="GO:0006310">
    <property type="term" value="P:DNA recombination"/>
    <property type="evidence" value="ECO:0007669"/>
    <property type="project" value="UniProtKB-KW"/>
</dbReference>
<dbReference type="InterPro" id="IPR031803">
    <property type="entry name" value="BAT_GAF/HTH-assoc"/>
</dbReference>
<dbReference type="Gene3D" id="1.10.443.10">
    <property type="entry name" value="Intergrase catalytic core"/>
    <property type="match status" value="1"/>
</dbReference>
<dbReference type="PROSITE" id="PS51898">
    <property type="entry name" value="TYR_RECOMBINASE"/>
    <property type="match status" value="1"/>
</dbReference>
<evidence type="ECO:0000313" key="7">
    <source>
        <dbReference type="Proteomes" id="UP001595925"/>
    </source>
</evidence>
<organism evidence="6 7">
    <name type="scientific">Saliphagus infecundisoli</name>
    <dbReference type="NCBI Taxonomy" id="1849069"/>
    <lineage>
        <taxon>Archaea</taxon>
        <taxon>Methanobacteriati</taxon>
        <taxon>Methanobacteriota</taxon>
        <taxon>Stenosarchaea group</taxon>
        <taxon>Halobacteria</taxon>
        <taxon>Halobacteriales</taxon>
        <taxon>Natrialbaceae</taxon>
        <taxon>Saliphagus</taxon>
    </lineage>
</organism>
<keyword evidence="1" id="KW-0805">Transcription regulation</keyword>
<comment type="caution">
    <text evidence="6">The sequence shown here is derived from an EMBL/GenBank/DDBJ whole genome shotgun (WGS) entry which is preliminary data.</text>
</comment>
<evidence type="ECO:0000256" key="3">
    <source>
        <dbReference type="ARBA" id="ARBA00023172"/>
    </source>
</evidence>
<dbReference type="Pfam" id="PF00589">
    <property type="entry name" value="Phage_integrase"/>
    <property type="match status" value="1"/>
</dbReference>
<dbReference type="Pfam" id="PF15915">
    <property type="entry name" value="BAT"/>
    <property type="match status" value="1"/>
</dbReference>
<evidence type="ECO:0000313" key="6">
    <source>
        <dbReference type="EMBL" id="MFC4986596.1"/>
    </source>
</evidence>
<dbReference type="RefSeq" id="WP_224828065.1">
    <property type="nucleotide sequence ID" value="NZ_JAIVEF010000003.1"/>
</dbReference>
<dbReference type="PANTHER" id="PTHR34236">
    <property type="entry name" value="DIMETHYL SULFOXIDE REDUCTASE TRANSCRIPTIONAL ACTIVATOR"/>
    <property type="match status" value="1"/>
</dbReference>
<sequence>MASHGDELARTEYEALLDAAESYREALVVRLVGETGLRPRELTRIRPDNVHEQRSDPPRYLLSIPTESGGEDRRAYLPTAVEGELRRYVRNAGIAGDERVFSVGARRLQMLVSEVADRAATRRSDPSLAGISTDGLRRFFARRTLVAGVNPRAVKAAGGWGSFQSLEPYLPEPTDDALVAAFDPVEPDRIDRSDGTTASPPGIPGRHRAVTEAILESSTPAEIEAELCETLAGSDLGDDSVAGPPAYDLAWIERRTPEDGESPHAACGIDADRTADLPGSFEGSREERPGEVAVVEADGVDRSPESVAAVGVGYGDATYATLFVGADREGAFGTDERGWLSTVGRQAGHAVAAARRRTLLLSDTLVELEIVCRDGNSFFVSASAQLGCRFELDSLVSLTEATQLCYVRLEGAPPTDVFDLADADPGVDDCRLVGTGDEEWRVEFVLLGSSPIVTLTEYGTTVLAATIEEGVARIAAECSADAEIRAIVEGVRSAFPDSELAGKREVERSVRTASEFREGIEQRLTDRQEAALRAAYFGGYYDWPRESTAEEIADAMGISSPTLHNHLRKGQHELLRTFFDGPSTDETR</sequence>
<evidence type="ECO:0000256" key="4">
    <source>
        <dbReference type="SAM" id="MobiDB-lite"/>
    </source>
</evidence>
<evidence type="ECO:0000256" key="2">
    <source>
        <dbReference type="ARBA" id="ARBA00023163"/>
    </source>
</evidence>
<dbReference type="InterPro" id="IPR013762">
    <property type="entry name" value="Integrase-like_cat_sf"/>
</dbReference>